<keyword evidence="3" id="KW-1185">Reference proteome</keyword>
<dbReference type="EMBL" id="FMYP01000006">
    <property type="protein sequence ID" value="SDB88470.1"/>
    <property type="molecule type" value="Genomic_DNA"/>
</dbReference>
<dbReference type="Proteomes" id="UP000199452">
    <property type="component" value="Unassembled WGS sequence"/>
</dbReference>
<reference evidence="2 3" key="1">
    <citation type="submission" date="2016-09" db="EMBL/GenBank/DDBJ databases">
        <authorList>
            <person name="Capua I."/>
            <person name="De Benedictis P."/>
            <person name="Joannis T."/>
            <person name="Lombin L.H."/>
            <person name="Cattoli G."/>
        </authorList>
    </citation>
    <scope>NUCLEOTIDE SEQUENCE [LARGE SCALE GENOMIC DNA]</scope>
    <source>
        <strain evidence="2 3">A7P-90m</strain>
    </source>
</reference>
<proteinExistence type="predicted"/>
<organism evidence="2 3">
    <name type="scientific">Williamwhitmania taraxaci</name>
    <dbReference type="NCBI Taxonomy" id="1640674"/>
    <lineage>
        <taxon>Bacteria</taxon>
        <taxon>Pseudomonadati</taxon>
        <taxon>Bacteroidota</taxon>
        <taxon>Bacteroidia</taxon>
        <taxon>Bacteroidales</taxon>
        <taxon>Williamwhitmaniaceae</taxon>
        <taxon>Williamwhitmania</taxon>
    </lineage>
</organism>
<sequence length="382" mass="42259">MAGMLSGCSSSFFLASNTTGEDDVYFNPDKKYVASASGNEINPLNATDPTIAELQRKMNNAGNESTSTSDTIYVEEENQNPYNAILVESFDEARERRLKAQSELRFNYSDYSDALFYASAYDPAFYNVVAYGSSVWVEPRWITSSWYLPSNRWSMGFNYGMGFNFGMGYSAYWPSYGFGYGVYSPWAIGYSGYYDYYYPGYGGYLDVRHTDSEKYYYGSRSGGTTNYGSRKGVAGNEVRAARSVERREVRSSSADPSRDGIQNTGNVRVTGNSAGEVSTGNRRSSSGATNTYTRPSTTSGVQRPSYTPVYNRPSSGVRQEYNRPSSSNSQDNYRRPSSSNNTESNTRSTSGNSSTSSNNSNNSTRSDNSNSNSNSSGNVRRR</sequence>
<evidence type="ECO:0000313" key="3">
    <source>
        <dbReference type="Proteomes" id="UP000199452"/>
    </source>
</evidence>
<feature type="compositionally biased region" description="Low complexity" evidence="1">
    <location>
        <begin position="337"/>
        <end position="382"/>
    </location>
</feature>
<protein>
    <submittedName>
        <fullName evidence="2">Uncharacterized protein</fullName>
    </submittedName>
</protein>
<accession>A0A1G6H2E2</accession>
<feature type="compositionally biased region" description="Basic and acidic residues" evidence="1">
    <location>
        <begin position="239"/>
        <end position="250"/>
    </location>
</feature>
<gene>
    <name evidence="2" type="ORF">SAMN05216323_100636</name>
</gene>
<evidence type="ECO:0000313" key="2">
    <source>
        <dbReference type="EMBL" id="SDB88470.1"/>
    </source>
</evidence>
<evidence type="ECO:0000256" key="1">
    <source>
        <dbReference type="SAM" id="MobiDB-lite"/>
    </source>
</evidence>
<feature type="compositionally biased region" description="Polar residues" evidence="1">
    <location>
        <begin position="260"/>
        <end position="305"/>
    </location>
</feature>
<dbReference type="AlphaFoldDB" id="A0A1G6H2E2"/>
<dbReference type="STRING" id="1640674.SAMN05216323_100636"/>
<feature type="compositionally biased region" description="Polar residues" evidence="1">
    <location>
        <begin position="312"/>
        <end position="331"/>
    </location>
</feature>
<feature type="region of interest" description="Disordered" evidence="1">
    <location>
        <begin position="226"/>
        <end position="382"/>
    </location>
</feature>
<name>A0A1G6H2E2_9BACT</name>